<protein>
    <submittedName>
        <fullName evidence="4">Phospholipase/carboxylesterase</fullName>
    </submittedName>
</protein>
<dbReference type="RefSeq" id="WP_093152010.1">
    <property type="nucleotide sequence ID" value="NZ_FNBW01000010.1"/>
</dbReference>
<evidence type="ECO:0000256" key="2">
    <source>
        <dbReference type="ARBA" id="ARBA00022801"/>
    </source>
</evidence>
<keyword evidence="5" id="KW-1185">Reference proteome</keyword>
<dbReference type="InterPro" id="IPR003140">
    <property type="entry name" value="PLipase/COase/thioEstase"/>
</dbReference>
<dbReference type="InterPro" id="IPR029058">
    <property type="entry name" value="AB_hydrolase_fold"/>
</dbReference>
<evidence type="ECO:0000313" key="4">
    <source>
        <dbReference type="EMBL" id="SDG09898.1"/>
    </source>
</evidence>
<proteinExistence type="inferred from homology"/>
<dbReference type="InterPro" id="IPR050565">
    <property type="entry name" value="LYPA1-2/EST-like"/>
</dbReference>
<evidence type="ECO:0000259" key="3">
    <source>
        <dbReference type="Pfam" id="PF02230"/>
    </source>
</evidence>
<dbReference type="Pfam" id="PF02230">
    <property type="entry name" value="Abhydrolase_2"/>
    <property type="match status" value="1"/>
</dbReference>
<feature type="domain" description="Phospholipase/carboxylesterase/thioesterase" evidence="3">
    <location>
        <begin position="21"/>
        <end position="218"/>
    </location>
</feature>
<sequence>MAETQATELDGPRFGPATGGEADALVVMLHGLGADGNDLIGIAPVWAREMGSVAFASPNAPYPCDMAPFGRQWFSLQSRDPADMLAGIRGAAPMLNAFLDAELARLGLGADKLALVGFSQGTMMSLYTALRRPAPVAGIVGYSGALIAGDLPDDPVTAKPPVLLVHGTADEVVPFGAMEAAQTGLTAAGVAVESIARPGLGHGIDEVGLGAGAAFLRRVLGV</sequence>
<evidence type="ECO:0000313" key="5">
    <source>
        <dbReference type="Proteomes" id="UP000198615"/>
    </source>
</evidence>
<organism evidence="4 5">
    <name type="scientific">Thalassobaculum litoreum DSM 18839</name>
    <dbReference type="NCBI Taxonomy" id="1123362"/>
    <lineage>
        <taxon>Bacteria</taxon>
        <taxon>Pseudomonadati</taxon>
        <taxon>Pseudomonadota</taxon>
        <taxon>Alphaproteobacteria</taxon>
        <taxon>Rhodospirillales</taxon>
        <taxon>Thalassobaculaceae</taxon>
        <taxon>Thalassobaculum</taxon>
    </lineage>
</organism>
<dbReference type="Proteomes" id="UP000198615">
    <property type="component" value="Unassembled WGS sequence"/>
</dbReference>
<dbReference type="GO" id="GO:0016787">
    <property type="term" value="F:hydrolase activity"/>
    <property type="evidence" value="ECO:0007669"/>
    <property type="project" value="UniProtKB-KW"/>
</dbReference>
<dbReference type="EMBL" id="FNBW01000010">
    <property type="protein sequence ID" value="SDG09898.1"/>
    <property type="molecule type" value="Genomic_DNA"/>
</dbReference>
<comment type="similarity">
    <text evidence="1">Belongs to the AB hydrolase superfamily. AB hydrolase 2 family.</text>
</comment>
<name>A0A8G2BJR8_9PROT</name>
<dbReference type="SUPFAM" id="SSF53474">
    <property type="entry name" value="alpha/beta-Hydrolases"/>
    <property type="match status" value="1"/>
</dbReference>
<comment type="caution">
    <text evidence="4">The sequence shown here is derived from an EMBL/GenBank/DDBJ whole genome shotgun (WGS) entry which is preliminary data.</text>
</comment>
<accession>A0A8G2BJR8</accession>
<dbReference type="PANTHER" id="PTHR10655">
    <property type="entry name" value="LYSOPHOSPHOLIPASE-RELATED"/>
    <property type="match status" value="1"/>
</dbReference>
<keyword evidence="2" id="KW-0378">Hydrolase</keyword>
<reference evidence="4 5" key="1">
    <citation type="submission" date="2016-10" db="EMBL/GenBank/DDBJ databases">
        <authorList>
            <person name="Varghese N."/>
            <person name="Submissions S."/>
        </authorList>
    </citation>
    <scope>NUCLEOTIDE SEQUENCE [LARGE SCALE GENOMIC DNA]</scope>
    <source>
        <strain evidence="4 5">DSM 18839</strain>
    </source>
</reference>
<gene>
    <name evidence="4" type="ORF">SAMN05660686_03356</name>
</gene>
<dbReference type="AlphaFoldDB" id="A0A8G2BJR8"/>
<dbReference type="PANTHER" id="PTHR10655:SF17">
    <property type="entry name" value="LYSOPHOSPHOLIPASE-LIKE PROTEIN 1"/>
    <property type="match status" value="1"/>
</dbReference>
<dbReference type="Gene3D" id="3.40.50.1820">
    <property type="entry name" value="alpha/beta hydrolase"/>
    <property type="match status" value="1"/>
</dbReference>
<evidence type="ECO:0000256" key="1">
    <source>
        <dbReference type="ARBA" id="ARBA00006499"/>
    </source>
</evidence>
<dbReference type="OrthoDB" id="9801763at2"/>